<feature type="domain" description="BAH" evidence="2">
    <location>
        <begin position="132"/>
        <end position="232"/>
    </location>
</feature>
<evidence type="ECO:0000313" key="4">
    <source>
        <dbReference type="Proteomes" id="UP001201812"/>
    </source>
</evidence>
<feature type="compositionally biased region" description="Polar residues" evidence="1">
    <location>
        <begin position="39"/>
        <end position="51"/>
    </location>
</feature>
<feature type="region of interest" description="Disordered" evidence="1">
    <location>
        <begin position="39"/>
        <end position="59"/>
    </location>
</feature>
<reference evidence="3" key="1">
    <citation type="submission" date="2022-01" db="EMBL/GenBank/DDBJ databases">
        <title>Genome Sequence Resource for Two Populations of Ditylenchus destructor, the Migratory Endoparasitic Phytonematode.</title>
        <authorList>
            <person name="Zhang H."/>
            <person name="Lin R."/>
            <person name="Xie B."/>
        </authorList>
    </citation>
    <scope>NUCLEOTIDE SEQUENCE</scope>
    <source>
        <strain evidence="3">BazhouSP</strain>
    </source>
</reference>
<dbReference type="Gene3D" id="2.30.30.490">
    <property type="match status" value="1"/>
</dbReference>
<evidence type="ECO:0000259" key="2">
    <source>
        <dbReference type="PROSITE" id="PS51038"/>
    </source>
</evidence>
<keyword evidence="4" id="KW-1185">Reference proteome</keyword>
<organism evidence="3 4">
    <name type="scientific">Ditylenchus destructor</name>
    <dbReference type="NCBI Taxonomy" id="166010"/>
    <lineage>
        <taxon>Eukaryota</taxon>
        <taxon>Metazoa</taxon>
        <taxon>Ecdysozoa</taxon>
        <taxon>Nematoda</taxon>
        <taxon>Chromadorea</taxon>
        <taxon>Rhabditida</taxon>
        <taxon>Tylenchina</taxon>
        <taxon>Tylenchomorpha</taxon>
        <taxon>Sphaerularioidea</taxon>
        <taxon>Anguinidae</taxon>
        <taxon>Anguininae</taxon>
        <taxon>Ditylenchus</taxon>
    </lineage>
</organism>
<protein>
    <submittedName>
        <fullName evidence="3">Egg-laying defective protein 27</fullName>
    </submittedName>
</protein>
<dbReference type="EMBL" id="JAKKPZ010000004">
    <property type="protein sequence ID" value="KAI1721921.1"/>
    <property type="molecule type" value="Genomic_DNA"/>
</dbReference>
<proteinExistence type="predicted"/>
<dbReference type="PROSITE" id="PS51038">
    <property type="entry name" value="BAH"/>
    <property type="match status" value="1"/>
</dbReference>
<feature type="compositionally biased region" description="Polar residues" evidence="1">
    <location>
        <begin position="83"/>
        <end position="106"/>
    </location>
</feature>
<gene>
    <name evidence="3" type="ORF">DdX_04209</name>
</gene>
<feature type="region of interest" description="Disordered" evidence="1">
    <location>
        <begin position="75"/>
        <end position="111"/>
    </location>
</feature>
<dbReference type="GO" id="GO:0003682">
    <property type="term" value="F:chromatin binding"/>
    <property type="evidence" value="ECO:0007669"/>
    <property type="project" value="InterPro"/>
</dbReference>
<dbReference type="Proteomes" id="UP001201812">
    <property type="component" value="Unassembled WGS sequence"/>
</dbReference>
<dbReference type="AlphaFoldDB" id="A0AAD4NB46"/>
<comment type="caution">
    <text evidence="3">The sequence shown here is derived from an EMBL/GenBank/DDBJ whole genome shotgun (WGS) entry which is preliminary data.</text>
</comment>
<evidence type="ECO:0000256" key="1">
    <source>
        <dbReference type="SAM" id="MobiDB-lite"/>
    </source>
</evidence>
<sequence length="232" mass="25781">MTTGVGANSTGGVVVDCAQTAINAEVAGTSGQSAVENLENQSSTGIEQQNAKPKRPHEYTSGKWEVEPFYYSTTSSNSYNTNGTASPANNGSRNSYANGDDVTQSAKRNRRGMVYKSRDDYEYKCFQDYEGTIYRLGDHVYVDSLQPSDPYLVGCILMFKMTKKSDLLVKVSRFYRPDDVPEVSYSLIVQERKDLGHFDEATYQLQSRELFSSETQALHPISSLSVLLKCSH</sequence>
<dbReference type="InterPro" id="IPR043151">
    <property type="entry name" value="BAH_sf"/>
</dbReference>
<dbReference type="InterPro" id="IPR001025">
    <property type="entry name" value="BAH_dom"/>
</dbReference>
<name>A0AAD4NB46_9BILA</name>
<accession>A0AAD4NB46</accession>
<evidence type="ECO:0000313" key="3">
    <source>
        <dbReference type="EMBL" id="KAI1721921.1"/>
    </source>
</evidence>